<dbReference type="InterPro" id="IPR052163">
    <property type="entry name" value="DGC-Regulatory_Protein"/>
</dbReference>
<dbReference type="PANTHER" id="PTHR46663:SF2">
    <property type="entry name" value="GGDEF DOMAIN-CONTAINING PROTEIN"/>
    <property type="match status" value="1"/>
</dbReference>
<dbReference type="AlphaFoldDB" id="A0A1E3X7A3"/>
<gene>
    <name evidence="2" type="ORF">SCARUB_03362</name>
</gene>
<dbReference type="Gene3D" id="3.30.70.270">
    <property type="match status" value="1"/>
</dbReference>
<dbReference type="GO" id="GO:0003824">
    <property type="term" value="F:catalytic activity"/>
    <property type="evidence" value="ECO:0007669"/>
    <property type="project" value="UniProtKB-ARBA"/>
</dbReference>
<dbReference type="CDD" id="cd01949">
    <property type="entry name" value="GGDEF"/>
    <property type="match status" value="1"/>
</dbReference>
<proteinExistence type="predicted"/>
<dbReference type="PANTHER" id="PTHR46663">
    <property type="entry name" value="DIGUANYLATE CYCLASE DGCT-RELATED"/>
    <property type="match status" value="1"/>
</dbReference>
<evidence type="ECO:0000259" key="1">
    <source>
        <dbReference type="PROSITE" id="PS50887"/>
    </source>
</evidence>
<dbReference type="Pfam" id="PF00990">
    <property type="entry name" value="GGDEF"/>
    <property type="match status" value="1"/>
</dbReference>
<dbReference type="EMBL" id="MAYW01000112">
    <property type="protein sequence ID" value="ODS31520.1"/>
    <property type="molecule type" value="Genomic_DNA"/>
</dbReference>
<dbReference type="NCBIfam" id="TIGR00254">
    <property type="entry name" value="GGDEF"/>
    <property type="match status" value="1"/>
</dbReference>
<dbReference type="PROSITE" id="PS50887">
    <property type="entry name" value="GGDEF"/>
    <property type="match status" value="1"/>
</dbReference>
<dbReference type="SMART" id="SM00267">
    <property type="entry name" value="GGDEF"/>
    <property type="match status" value="1"/>
</dbReference>
<dbReference type="SUPFAM" id="SSF55785">
    <property type="entry name" value="PYP-like sensor domain (PAS domain)"/>
    <property type="match status" value="1"/>
</dbReference>
<dbReference type="Gene3D" id="3.30.450.20">
    <property type="entry name" value="PAS domain"/>
    <property type="match status" value="1"/>
</dbReference>
<dbReference type="FunFam" id="3.30.70.270:FF:000001">
    <property type="entry name" value="Diguanylate cyclase domain protein"/>
    <property type="match status" value="1"/>
</dbReference>
<accession>A0A1E3X7A3</accession>
<evidence type="ECO:0000313" key="3">
    <source>
        <dbReference type="Proteomes" id="UP000094056"/>
    </source>
</evidence>
<feature type="domain" description="GGDEF" evidence="1">
    <location>
        <begin position="191"/>
        <end position="323"/>
    </location>
</feature>
<dbReference type="InterPro" id="IPR035965">
    <property type="entry name" value="PAS-like_dom_sf"/>
</dbReference>
<reference evidence="2 3" key="1">
    <citation type="submission" date="2016-07" db="EMBL/GenBank/DDBJ databases">
        <title>Draft genome of Scalindua rubra, obtained from a brine-seawater interface in the Red Sea, sheds light on salt adaptation in anammox bacteria.</title>
        <authorList>
            <person name="Speth D.R."/>
            <person name="Lagkouvardos I."/>
            <person name="Wang Y."/>
            <person name="Qian P.-Y."/>
            <person name="Dutilh B.E."/>
            <person name="Jetten M.S."/>
        </authorList>
    </citation>
    <scope>NUCLEOTIDE SEQUENCE [LARGE SCALE GENOMIC DNA]</scope>
    <source>
        <strain evidence="2">BSI-1</strain>
    </source>
</reference>
<evidence type="ECO:0000313" key="2">
    <source>
        <dbReference type="EMBL" id="ODS31520.1"/>
    </source>
</evidence>
<dbReference type="InterPro" id="IPR043128">
    <property type="entry name" value="Rev_trsase/Diguanyl_cyclase"/>
</dbReference>
<organism evidence="2 3">
    <name type="scientific">Candidatus Scalindua rubra</name>
    <dbReference type="NCBI Taxonomy" id="1872076"/>
    <lineage>
        <taxon>Bacteria</taxon>
        <taxon>Pseudomonadati</taxon>
        <taxon>Planctomycetota</taxon>
        <taxon>Candidatus Brocadiia</taxon>
        <taxon>Candidatus Brocadiales</taxon>
        <taxon>Candidatus Scalinduaceae</taxon>
        <taxon>Candidatus Scalindua</taxon>
    </lineage>
</organism>
<sequence>MKDIKKAEKQFAILDHSPIGQFVLRKDFVVIFWNRCLEAWSGISRDQIAGTNLITHFPHLGSEKYVNRIKSMFGYGPPIVFSSQLHKYFIPSPLPEGKFRIQSTFITSIPAKEKGEFYALFAIQDETNLTAALESNKLALKRLTSEIEVRRQVEEQLVKLARYDHLTGLANRMLFREVLLMAIAKIQRNEQSLAMMFLDLDNFKDINDTLGHDAGDLLLKSIAERLKSRVRGNDLVARVGGDEFAIFLDDCKSDDAAHVAQSILDILEPMHKLGDNEVVMSTSIGIAMCPDSGEDPESLYKSADIAMYYAKKMGRNNFQFFSPELNVQKINHVHIKGDHERAFK</sequence>
<protein>
    <submittedName>
        <fullName evidence="2">Sensory response regulator with diguanylate cyclase domain protein</fullName>
    </submittedName>
</protein>
<dbReference type="InterPro" id="IPR000160">
    <property type="entry name" value="GGDEF_dom"/>
</dbReference>
<dbReference type="Proteomes" id="UP000094056">
    <property type="component" value="Unassembled WGS sequence"/>
</dbReference>
<name>A0A1E3X7A3_9BACT</name>
<dbReference type="SUPFAM" id="SSF55073">
    <property type="entry name" value="Nucleotide cyclase"/>
    <property type="match status" value="1"/>
</dbReference>
<comment type="caution">
    <text evidence="2">The sequence shown here is derived from an EMBL/GenBank/DDBJ whole genome shotgun (WGS) entry which is preliminary data.</text>
</comment>
<dbReference type="InterPro" id="IPR029787">
    <property type="entry name" value="Nucleotide_cyclase"/>
</dbReference>